<evidence type="ECO:0000256" key="10">
    <source>
        <dbReference type="ARBA" id="ARBA00023136"/>
    </source>
</evidence>
<dbReference type="Proteomes" id="UP001141327">
    <property type="component" value="Unassembled WGS sequence"/>
</dbReference>
<keyword evidence="5 12" id="KW-0812">Transmembrane</keyword>
<proteinExistence type="inferred from homology"/>
<name>A0ABQ8U9Q2_9EUKA</name>
<dbReference type="InterPro" id="IPR007241">
    <property type="entry name" value="Autophagy-rel_prot_9"/>
</dbReference>
<evidence type="ECO:0000256" key="6">
    <source>
        <dbReference type="ARBA" id="ARBA00022737"/>
    </source>
</evidence>
<accession>A0ABQ8U9Q2</accession>
<keyword evidence="8 12" id="KW-0072">Autophagy</keyword>
<organism evidence="14 15">
    <name type="scientific">Paratrimastix pyriformis</name>
    <dbReference type="NCBI Taxonomy" id="342808"/>
    <lineage>
        <taxon>Eukaryota</taxon>
        <taxon>Metamonada</taxon>
        <taxon>Preaxostyla</taxon>
        <taxon>Paratrimastigidae</taxon>
        <taxon>Paratrimastix</taxon>
    </lineage>
</organism>
<keyword evidence="4 11" id="KW-0853">WD repeat</keyword>
<evidence type="ECO:0000256" key="9">
    <source>
        <dbReference type="ARBA" id="ARBA00023055"/>
    </source>
</evidence>
<evidence type="ECO:0000256" key="3">
    <source>
        <dbReference type="ARBA" id="ARBA00022448"/>
    </source>
</evidence>
<keyword evidence="9 12" id="KW-0445">Lipid transport</keyword>
<evidence type="ECO:0000256" key="4">
    <source>
        <dbReference type="ARBA" id="ARBA00022574"/>
    </source>
</evidence>
<keyword evidence="6" id="KW-0677">Repeat</keyword>
<evidence type="ECO:0000256" key="12">
    <source>
        <dbReference type="RuleBase" id="RU364027"/>
    </source>
</evidence>
<dbReference type="EMBL" id="JAPMOS010000084">
    <property type="protein sequence ID" value="KAJ4456028.1"/>
    <property type="molecule type" value="Genomic_DNA"/>
</dbReference>
<evidence type="ECO:0000256" key="11">
    <source>
        <dbReference type="PROSITE-ProRule" id="PRU00221"/>
    </source>
</evidence>
<gene>
    <name evidence="14" type="ORF">PAPYR_8869</name>
</gene>
<feature type="transmembrane region" description="Helical" evidence="12">
    <location>
        <begin position="155"/>
        <end position="174"/>
    </location>
</feature>
<keyword evidence="10 12" id="KW-0472">Membrane</keyword>
<evidence type="ECO:0000256" key="7">
    <source>
        <dbReference type="ARBA" id="ARBA00022989"/>
    </source>
</evidence>
<dbReference type="InterPro" id="IPR019775">
    <property type="entry name" value="WD40_repeat_CS"/>
</dbReference>
<feature type="region of interest" description="Disordered" evidence="13">
    <location>
        <begin position="375"/>
        <end position="394"/>
    </location>
</feature>
<feature type="repeat" description="WD" evidence="11">
    <location>
        <begin position="551"/>
        <end position="593"/>
    </location>
</feature>
<keyword evidence="7 12" id="KW-1133">Transmembrane helix</keyword>
<dbReference type="PROSITE" id="PS00678">
    <property type="entry name" value="WD_REPEATS_1"/>
    <property type="match status" value="1"/>
</dbReference>
<dbReference type="SUPFAM" id="SSF50978">
    <property type="entry name" value="WD40 repeat-like"/>
    <property type="match status" value="1"/>
</dbReference>
<evidence type="ECO:0000313" key="14">
    <source>
        <dbReference type="EMBL" id="KAJ4456028.1"/>
    </source>
</evidence>
<evidence type="ECO:0000256" key="8">
    <source>
        <dbReference type="ARBA" id="ARBA00023006"/>
    </source>
</evidence>
<dbReference type="Pfam" id="PF04109">
    <property type="entry name" value="ATG9"/>
    <property type="match status" value="2"/>
</dbReference>
<dbReference type="InterPro" id="IPR015943">
    <property type="entry name" value="WD40/YVTN_repeat-like_dom_sf"/>
</dbReference>
<evidence type="ECO:0000256" key="13">
    <source>
        <dbReference type="SAM" id="MobiDB-lite"/>
    </source>
</evidence>
<dbReference type="InterPro" id="IPR001680">
    <property type="entry name" value="WD40_rpt"/>
</dbReference>
<reference evidence="14" key="1">
    <citation type="journal article" date="2022" name="bioRxiv">
        <title>Genomics of Preaxostyla Flagellates Illuminates Evolutionary Transitions and the Path Towards Mitochondrial Loss.</title>
        <authorList>
            <person name="Novak L.V.F."/>
            <person name="Treitli S.C."/>
            <person name="Pyrih J."/>
            <person name="Halakuc P."/>
            <person name="Pipaliya S.V."/>
            <person name="Vacek V."/>
            <person name="Brzon O."/>
            <person name="Soukal P."/>
            <person name="Eme L."/>
            <person name="Dacks J.B."/>
            <person name="Karnkowska A."/>
            <person name="Elias M."/>
            <person name="Hampl V."/>
        </authorList>
    </citation>
    <scope>NUCLEOTIDE SEQUENCE</scope>
    <source>
        <strain evidence="14">RCP-MX</strain>
    </source>
</reference>
<feature type="region of interest" description="Disordered" evidence="13">
    <location>
        <begin position="291"/>
        <end position="315"/>
    </location>
</feature>
<dbReference type="PANTHER" id="PTHR47822:SF2">
    <property type="entry name" value="F-BOX AND WD-40 DOMAIN PROTEIN 7"/>
    <property type="match status" value="1"/>
</dbReference>
<dbReference type="PROSITE" id="PS50082">
    <property type="entry name" value="WD_REPEATS_2"/>
    <property type="match status" value="3"/>
</dbReference>
<feature type="compositionally biased region" description="Polar residues" evidence="13">
    <location>
        <begin position="291"/>
        <end position="303"/>
    </location>
</feature>
<feature type="repeat" description="WD" evidence="11">
    <location>
        <begin position="501"/>
        <end position="542"/>
    </location>
</feature>
<comment type="function">
    <text evidence="12">Phospholipid scramblase involved in autophagy. Cycles between the preautophagosomal structure/phagophore assembly site (PAS) and the cytoplasmic vesicle pool and supplies membrane for the growing autophagosome. Lipid scramblase activity plays a key role in preautophagosomal structure/phagophore assembly by distributing the phospholipids that arrive through ATG2 from the cytoplasmic to the luminal leaflet of the bilayer, thereby driving autophagosomal membrane expansion.</text>
</comment>
<dbReference type="PROSITE" id="PS50294">
    <property type="entry name" value="WD_REPEATS_REGION"/>
    <property type="match status" value="1"/>
</dbReference>
<feature type="transmembrane region" description="Helical" evidence="12">
    <location>
        <begin position="20"/>
        <end position="42"/>
    </location>
</feature>
<feature type="repeat" description="WD" evidence="11">
    <location>
        <begin position="411"/>
        <end position="452"/>
    </location>
</feature>
<dbReference type="Gene3D" id="2.130.10.10">
    <property type="entry name" value="YVTN repeat-like/Quinoprotein amine dehydrogenase"/>
    <property type="match status" value="2"/>
</dbReference>
<dbReference type="InterPro" id="IPR036322">
    <property type="entry name" value="WD40_repeat_dom_sf"/>
</dbReference>
<comment type="similarity">
    <text evidence="2 12">Belongs to the ATG9 family.</text>
</comment>
<dbReference type="SMART" id="SM00320">
    <property type="entry name" value="WD40"/>
    <property type="match status" value="4"/>
</dbReference>
<protein>
    <recommendedName>
        <fullName evidence="12">Autophagy-related protein 9</fullName>
    </recommendedName>
</protein>
<comment type="caution">
    <text evidence="12">Lacks conserved residue(s) required for the propagation of feature annotation.</text>
</comment>
<dbReference type="PANTHER" id="PTHR47822">
    <property type="entry name" value="CARBOHYDRATE BINDING DOMAIN CONTAINING PROTEIN"/>
    <property type="match status" value="1"/>
</dbReference>
<comment type="subcellular location">
    <subcellularLocation>
        <location evidence="1 12">Preautophagosomal structure membrane</location>
        <topology evidence="1 12">Multi-pass membrane protein</topology>
    </subcellularLocation>
</comment>
<evidence type="ECO:0000313" key="15">
    <source>
        <dbReference type="Proteomes" id="UP001141327"/>
    </source>
</evidence>
<evidence type="ECO:0000256" key="5">
    <source>
        <dbReference type="ARBA" id="ARBA00022692"/>
    </source>
</evidence>
<feature type="compositionally biased region" description="Low complexity" evidence="13">
    <location>
        <begin position="376"/>
        <end position="394"/>
    </location>
</feature>
<sequence>MMSLVGGFLDKIPDLRPGLIWHLGIFGQGLIWHLGVITIVLAGCRALLPDENLAFDPQKRLSEVAQATLYLPKHWIEAYELEKAVAFGQLNPFDASLASTSTGSLALSSSSLYPAGSASATAVSARHPVEMEAGAITTQVYSEFTALFRYRVEMFLGELAGCFIAPCLLLFSMARPARVQAIVRFLHRNTVNRGPHGSFCSDACFLNEFGGEAFPPVPGTHLTKASAAPKAQLSATVFKAPSLQSPTLMNVSLNAPPTIPPVESEPPQQLIPSPAPDDSGLLWVPPSGQNQSQFAEWGSTSLAETRGRSDRQIAQPPPIYQSVSHVPQKIRIFCCVFGFFLFSSLASRASNPKSSELRRNATQNLVLASHRNMQNPPDTALPTATTSAPSSGAAVVRRAAPRRKIVVRQTLGEIGSEVFCVRFSPDGQYLAVGSGDGTVRIYIVQTGRLVHTMTDVSSSFPVSTIRWRPPGDRVKNVIVTGNAEGVVQHWHATQGKSLFRFVEEDNQILALDYRPDGTRFGTVGKDRKVRIYDDATKTHIQTLFGGDGTVTAGHSNRVFALKFHPTNPNCLITGGWDMTLQVWDLRVDHSVRSIYGPHICGDALDIHEDQILTGSWRTQDALQLWDFGSGRLLENIAWSRESIVNTDPACSTPLSSAATPGRVHSRWRQRCQPGASLRAVDIPSGRYGHSAQGSVLRRLLRGRNLVRRRGGRPECPDLRDQDGQVRWCDCVLSCGHRHFNCCFLIGA</sequence>
<comment type="caution">
    <text evidence="14">The sequence shown here is derived from an EMBL/GenBank/DDBJ whole genome shotgun (WGS) entry which is preliminary data.</text>
</comment>
<keyword evidence="3 12" id="KW-0813">Transport</keyword>
<evidence type="ECO:0000256" key="2">
    <source>
        <dbReference type="ARBA" id="ARBA00006185"/>
    </source>
</evidence>
<evidence type="ECO:0000256" key="1">
    <source>
        <dbReference type="ARBA" id="ARBA00004511"/>
    </source>
</evidence>
<dbReference type="Pfam" id="PF00400">
    <property type="entry name" value="WD40"/>
    <property type="match status" value="3"/>
</dbReference>
<keyword evidence="15" id="KW-1185">Reference proteome</keyword>